<evidence type="ECO:0000313" key="2">
    <source>
        <dbReference type="EMBL" id="KAG0563401.1"/>
    </source>
</evidence>
<gene>
    <name evidence="2" type="ORF">KC19_8G027900</name>
</gene>
<sequence length="142" mass="15252">MATSHSSLARLQYCAQCCIHPSAPESNPLQLPPRVHRGGPPPSRVQDPGVRTQAQPAIRAPSRPLAFQPPPSQPAVPALVVPLTSFRRTKSRLSARIPFPFHPISPAGSSSRVHTRDPLAPPGTPVSSSSISFWFGCCFVTF</sequence>
<keyword evidence="3" id="KW-1185">Reference proteome</keyword>
<accession>A0A8T0GUJ3</accession>
<evidence type="ECO:0000313" key="3">
    <source>
        <dbReference type="Proteomes" id="UP000822688"/>
    </source>
</evidence>
<comment type="caution">
    <text evidence="2">The sequence shown here is derived from an EMBL/GenBank/DDBJ whole genome shotgun (WGS) entry which is preliminary data.</text>
</comment>
<dbReference type="Proteomes" id="UP000822688">
    <property type="component" value="Chromosome 8"/>
</dbReference>
<organism evidence="2 3">
    <name type="scientific">Ceratodon purpureus</name>
    <name type="common">Fire moss</name>
    <name type="synonym">Dicranum purpureum</name>
    <dbReference type="NCBI Taxonomy" id="3225"/>
    <lineage>
        <taxon>Eukaryota</taxon>
        <taxon>Viridiplantae</taxon>
        <taxon>Streptophyta</taxon>
        <taxon>Embryophyta</taxon>
        <taxon>Bryophyta</taxon>
        <taxon>Bryophytina</taxon>
        <taxon>Bryopsida</taxon>
        <taxon>Dicranidae</taxon>
        <taxon>Pseudoditrichales</taxon>
        <taxon>Ditrichaceae</taxon>
        <taxon>Ceratodon</taxon>
    </lineage>
</organism>
<feature type="region of interest" description="Disordered" evidence="1">
    <location>
        <begin position="107"/>
        <end position="127"/>
    </location>
</feature>
<reference evidence="2" key="1">
    <citation type="submission" date="2020-06" db="EMBL/GenBank/DDBJ databases">
        <title>WGS assembly of Ceratodon purpureus strain R40.</title>
        <authorList>
            <person name="Carey S.B."/>
            <person name="Jenkins J."/>
            <person name="Shu S."/>
            <person name="Lovell J.T."/>
            <person name="Sreedasyam A."/>
            <person name="Maumus F."/>
            <person name="Tiley G.P."/>
            <person name="Fernandez-Pozo N."/>
            <person name="Barry K."/>
            <person name="Chen C."/>
            <person name="Wang M."/>
            <person name="Lipzen A."/>
            <person name="Daum C."/>
            <person name="Saski C.A."/>
            <person name="Payton A.C."/>
            <person name="Mcbreen J.C."/>
            <person name="Conrad R.E."/>
            <person name="Kollar L.M."/>
            <person name="Olsson S."/>
            <person name="Huttunen S."/>
            <person name="Landis J.B."/>
            <person name="Wickett N.J."/>
            <person name="Johnson M.G."/>
            <person name="Rensing S.A."/>
            <person name="Grimwood J."/>
            <person name="Schmutz J."/>
            <person name="Mcdaniel S.F."/>
        </authorList>
    </citation>
    <scope>NUCLEOTIDE SEQUENCE</scope>
    <source>
        <strain evidence="2">R40</strain>
    </source>
</reference>
<dbReference type="EMBL" id="CM026429">
    <property type="protein sequence ID" value="KAG0563401.1"/>
    <property type="molecule type" value="Genomic_DNA"/>
</dbReference>
<feature type="region of interest" description="Disordered" evidence="1">
    <location>
        <begin position="25"/>
        <end position="71"/>
    </location>
</feature>
<evidence type="ECO:0000256" key="1">
    <source>
        <dbReference type="SAM" id="MobiDB-lite"/>
    </source>
</evidence>
<proteinExistence type="predicted"/>
<dbReference type="AlphaFoldDB" id="A0A8T0GUJ3"/>
<name>A0A8T0GUJ3_CERPU</name>
<protein>
    <submittedName>
        <fullName evidence="2">Uncharacterized protein</fullName>
    </submittedName>
</protein>